<dbReference type="EMBL" id="BAAARB010000007">
    <property type="protein sequence ID" value="GAA2377774.1"/>
    <property type="molecule type" value="Genomic_DNA"/>
</dbReference>
<dbReference type="InterPro" id="IPR036390">
    <property type="entry name" value="WH_DNA-bd_sf"/>
</dbReference>
<dbReference type="Pfam" id="PF12802">
    <property type="entry name" value="MarR_2"/>
    <property type="match status" value="1"/>
</dbReference>
<reference evidence="2 3" key="1">
    <citation type="journal article" date="2019" name="Int. J. Syst. Evol. Microbiol.">
        <title>The Global Catalogue of Microorganisms (GCM) 10K type strain sequencing project: providing services to taxonomists for standard genome sequencing and annotation.</title>
        <authorList>
            <consortium name="The Broad Institute Genomics Platform"/>
            <consortium name="The Broad Institute Genome Sequencing Center for Infectious Disease"/>
            <person name="Wu L."/>
            <person name="Ma J."/>
        </authorList>
    </citation>
    <scope>NUCLEOTIDE SEQUENCE [LARGE SCALE GENOMIC DNA]</scope>
    <source>
        <strain evidence="2 3">JCM 16227</strain>
    </source>
</reference>
<organism evidence="2 3">
    <name type="scientific">Gordonia cholesterolivorans</name>
    <dbReference type="NCBI Taxonomy" id="559625"/>
    <lineage>
        <taxon>Bacteria</taxon>
        <taxon>Bacillati</taxon>
        <taxon>Actinomycetota</taxon>
        <taxon>Actinomycetes</taxon>
        <taxon>Mycobacteriales</taxon>
        <taxon>Gordoniaceae</taxon>
        <taxon>Gordonia</taxon>
    </lineage>
</organism>
<comment type="caution">
    <text evidence="2">The sequence shown here is derived from an EMBL/GenBank/DDBJ whole genome shotgun (WGS) entry which is preliminary data.</text>
</comment>
<dbReference type="SMART" id="SM00347">
    <property type="entry name" value="HTH_MARR"/>
    <property type="match status" value="1"/>
</dbReference>
<name>A0ABN3HEE8_9ACTN</name>
<sequence>MTDPAARAAWRLFIENSARLQTELDRRLRSSAGMCLADYHVLLLLHESPDRRLRMNELGRRMVFSASRLSYQVDVLCRRGWLRRENAAEDRRGSYAVLTEDGAAVFEAAARVHAADVDELFFHAIGDGDAAALAGVMRRLADHLDRNENR</sequence>
<feature type="domain" description="HTH marR-type" evidence="1">
    <location>
        <begin position="1"/>
        <end position="142"/>
    </location>
</feature>
<dbReference type="PROSITE" id="PS50995">
    <property type="entry name" value="HTH_MARR_2"/>
    <property type="match status" value="1"/>
</dbReference>
<proteinExistence type="predicted"/>
<dbReference type="Proteomes" id="UP001501170">
    <property type="component" value="Unassembled WGS sequence"/>
</dbReference>
<keyword evidence="3" id="KW-1185">Reference proteome</keyword>
<dbReference type="InterPro" id="IPR000835">
    <property type="entry name" value="HTH_MarR-typ"/>
</dbReference>
<dbReference type="PANTHER" id="PTHR33164">
    <property type="entry name" value="TRANSCRIPTIONAL REGULATOR, MARR FAMILY"/>
    <property type="match status" value="1"/>
</dbReference>
<dbReference type="SUPFAM" id="SSF46785">
    <property type="entry name" value="Winged helix' DNA-binding domain"/>
    <property type="match status" value="1"/>
</dbReference>
<accession>A0ABN3HEE8</accession>
<dbReference type="InterPro" id="IPR036388">
    <property type="entry name" value="WH-like_DNA-bd_sf"/>
</dbReference>
<evidence type="ECO:0000313" key="3">
    <source>
        <dbReference type="Proteomes" id="UP001501170"/>
    </source>
</evidence>
<dbReference type="RefSeq" id="WP_346075873.1">
    <property type="nucleotide sequence ID" value="NZ_BAAARB010000007.1"/>
</dbReference>
<dbReference type="InterPro" id="IPR039422">
    <property type="entry name" value="MarR/SlyA-like"/>
</dbReference>
<protein>
    <submittedName>
        <fullName evidence="2">MarR family transcriptional regulator</fullName>
    </submittedName>
</protein>
<dbReference type="Gene3D" id="1.10.10.10">
    <property type="entry name" value="Winged helix-like DNA-binding domain superfamily/Winged helix DNA-binding domain"/>
    <property type="match status" value="1"/>
</dbReference>
<dbReference type="PANTHER" id="PTHR33164:SF99">
    <property type="entry name" value="MARR FAMILY REGULATORY PROTEIN"/>
    <property type="match status" value="1"/>
</dbReference>
<gene>
    <name evidence="2" type="ORF">GCM10009855_16540</name>
</gene>
<evidence type="ECO:0000259" key="1">
    <source>
        <dbReference type="PROSITE" id="PS50995"/>
    </source>
</evidence>
<evidence type="ECO:0000313" key="2">
    <source>
        <dbReference type="EMBL" id="GAA2377774.1"/>
    </source>
</evidence>